<keyword evidence="4" id="KW-1185">Reference proteome</keyword>
<feature type="transmembrane region" description="Helical" evidence="2">
    <location>
        <begin position="52"/>
        <end position="73"/>
    </location>
</feature>
<dbReference type="RefSeq" id="WP_023050341.1">
    <property type="nucleotide sequence ID" value="NZ_CP173062.2"/>
</dbReference>
<dbReference type="HOGENOM" id="CLU_057070_0_0_0"/>
<feature type="transmembrane region" description="Helical" evidence="2">
    <location>
        <begin position="79"/>
        <end position="102"/>
    </location>
</feature>
<keyword evidence="2" id="KW-0472">Membrane</keyword>
<keyword evidence="2" id="KW-0812">Transmembrane</keyword>
<evidence type="ECO:0000256" key="2">
    <source>
        <dbReference type="SAM" id="Phobius"/>
    </source>
</evidence>
<protein>
    <submittedName>
        <fullName evidence="3">Uncharacterized protein</fullName>
    </submittedName>
</protein>
<keyword evidence="1" id="KW-0175">Coiled coil</keyword>
<proteinExistence type="predicted"/>
<sequence>MKKNFILSIVESIVYCLAIYLIFFYFSNFKSDFLNMNIQPLTIVIGIMALKYGVYISLQTVIIASLFYILAYYQLGNDLVVFFLDFSYYKFILLFFFIALSLGRFSDNLRKKIDDLKDENKILEEKNQNQREKNLELVNINERLKSRIVGSKESILTLHQITSSILTKNVEKIFTQILQILTDFLGSDVVSIYIYNKERNTFRARVKIGNSVIPNFIIVEEGDIYSKVLKSKETLEGNRDLNIKNPVYVAPILKGEEVVGIVNIERLKYNNQEKYLLELFKVISQWINNALVNAFDKAEIEILKNSYENTRIYNLQYFSYILEEDKKRKKLFGSEYIALEAGNPNFTPKELNEKLKGKVRDIDVVGMSEETIKFLFVNANRESKDVLIKRVSEILPGVEIYEI</sequence>
<dbReference type="Proteomes" id="UP000017081">
    <property type="component" value="Unassembled WGS sequence"/>
</dbReference>
<dbReference type="STRING" id="1319815.HMPREF0202_00796"/>
<dbReference type="AlphaFoldDB" id="U7VC51"/>
<name>U7VC51_9FUSO</name>
<dbReference type="EMBL" id="AXZF01000029">
    <property type="protein sequence ID" value="ERT69287.1"/>
    <property type="molecule type" value="Genomic_DNA"/>
</dbReference>
<feature type="coiled-coil region" evidence="1">
    <location>
        <begin position="106"/>
        <end position="147"/>
    </location>
</feature>
<comment type="caution">
    <text evidence="3">The sequence shown here is derived from an EMBL/GenBank/DDBJ whole genome shotgun (WGS) entry which is preliminary data.</text>
</comment>
<keyword evidence="2" id="KW-1133">Transmembrane helix</keyword>
<dbReference type="InterPro" id="IPR029016">
    <property type="entry name" value="GAF-like_dom_sf"/>
</dbReference>
<evidence type="ECO:0000256" key="1">
    <source>
        <dbReference type="SAM" id="Coils"/>
    </source>
</evidence>
<organism evidence="3 4">
    <name type="scientific">Cetobacterium somerae ATCC BAA-474</name>
    <dbReference type="NCBI Taxonomy" id="1319815"/>
    <lineage>
        <taxon>Bacteria</taxon>
        <taxon>Fusobacteriati</taxon>
        <taxon>Fusobacteriota</taxon>
        <taxon>Fusobacteriia</taxon>
        <taxon>Fusobacteriales</taxon>
        <taxon>Fusobacteriaceae</taxon>
        <taxon>Cetobacterium</taxon>
    </lineage>
</organism>
<evidence type="ECO:0000313" key="4">
    <source>
        <dbReference type="Proteomes" id="UP000017081"/>
    </source>
</evidence>
<dbReference type="eggNOG" id="COG0451">
    <property type="taxonomic scope" value="Bacteria"/>
</dbReference>
<gene>
    <name evidence="3" type="ORF">HMPREF0202_00796</name>
</gene>
<accession>U7VC51</accession>
<reference evidence="3 4" key="1">
    <citation type="submission" date="2013-08" db="EMBL/GenBank/DDBJ databases">
        <authorList>
            <person name="Weinstock G."/>
            <person name="Sodergren E."/>
            <person name="Wylie T."/>
            <person name="Fulton L."/>
            <person name="Fulton R."/>
            <person name="Fronick C."/>
            <person name="O'Laughlin M."/>
            <person name="Godfrey J."/>
            <person name="Miner T."/>
            <person name="Herter B."/>
            <person name="Appelbaum E."/>
            <person name="Cordes M."/>
            <person name="Lek S."/>
            <person name="Wollam A."/>
            <person name="Pepin K.H."/>
            <person name="Palsikar V.B."/>
            <person name="Mitreva M."/>
            <person name="Wilson R.K."/>
        </authorList>
    </citation>
    <scope>NUCLEOTIDE SEQUENCE [LARGE SCALE GENOMIC DNA]</scope>
    <source>
        <strain evidence="3 4">ATCC BAA-474</strain>
    </source>
</reference>
<feature type="transmembrane region" description="Helical" evidence="2">
    <location>
        <begin position="6"/>
        <end position="26"/>
    </location>
</feature>
<dbReference type="SUPFAM" id="SSF55781">
    <property type="entry name" value="GAF domain-like"/>
    <property type="match status" value="1"/>
</dbReference>
<dbReference type="Gene3D" id="3.30.450.40">
    <property type="match status" value="1"/>
</dbReference>
<evidence type="ECO:0000313" key="3">
    <source>
        <dbReference type="EMBL" id="ERT69287.1"/>
    </source>
</evidence>